<dbReference type="SUPFAM" id="SSF53756">
    <property type="entry name" value="UDP-Glycosyltransferase/glycogen phosphorylase"/>
    <property type="match status" value="1"/>
</dbReference>
<dbReference type="Proteomes" id="UP001183246">
    <property type="component" value="Unassembled WGS sequence"/>
</dbReference>
<comment type="caution">
    <text evidence="2">The sequence shown here is derived from an EMBL/GenBank/DDBJ whole genome shotgun (WGS) entry which is preliminary data.</text>
</comment>
<proteinExistence type="predicted"/>
<reference evidence="3" key="1">
    <citation type="submission" date="2023-07" db="EMBL/GenBank/DDBJ databases">
        <title>30 novel species of actinomycetes from the DSMZ collection.</title>
        <authorList>
            <person name="Nouioui I."/>
        </authorList>
    </citation>
    <scope>NUCLEOTIDE SEQUENCE [LARGE SCALE GENOMIC DNA]</scope>
    <source>
        <strain evidence="3">DSM 44938</strain>
    </source>
</reference>
<dbReference type="RefSeq" id="WP_311704083.1">
    <property type="nucleotide sequence ID" value="NZ_JAVREL010000004.1"/>
</dbReference>
<evidence type="ECO:0000313" key="3">
    <source>
        <dbReference type="Proteomes" id="UP001183246"/>
    </source>
</evidence>
<gene>
    <name evidence="2" type="ORF">RM590_10045</name>
</gene>
<sequence>MNVIPDAGGGRAVPLRLDSERWATRRTERRVLVVVHTLVGGQRLLDVVRLLENDLRIEVTFTVAPDVFNHGVAEDLHRRGVVALPWRQAVDTRFDLALAASYDHVDELHAPVMLFSHGAGFNKFASSRPGARGAGPRDAYGLDRQRLVKDGVLVADTLVLAHEEERERLARQCPEALPTAVVVGDPVYDRVLASRPARALYRAALGARPEQKLVLFTSTWGPRSMFGQTPELLARAVAELPSDTYRVAMLLHPNSWAAHGEWQIQTWLAGLCRAGLALISQHADFCGAVVAADVVVGDHGSLALYGAVGGAPVLLSAFPESGVDPAAPMSGLASFAPRVDGSRPLPRQLERGAARLGPERYRRIAERLSSEPGRFAPHMRRLLYRKLRLRPRGTCPRTTAAPPPFTVATGPERWSAAS</sequence>
<evidence type="ECO:0000313" key="2">
    <source>
        <dbReference type="EMBL" id="MDT0342955.1"/>
    </source>
</evidence>
<feature type="region of interest" description="Disordered" evidence="1">
    <location>
        <begin position="393"/>
        <end position="418"/>
    </location>
</feature>
<protein>
    <submittedName>
        <fullName evidence="2">Uncharacterized protein</fullName>
    </submittedName>
</protein>
<keyword evidence="3" id="KW-1185">Reference proteome</keyword>
<organism evidence="2 3">
    <name type="scientific">Streptomyces litchfieldiae</name>
    <dbReference type="NCBI Taxonomy" id="3075543"/>
    <lineage>
        <taxon>Bacteria</taxon>
        <taxon>Bacillati</taxon>
        <taxon>Actinomycetota</taxon>
        <taxon>Actinomycetes</taxon>
        <taxon>Kitasatosporales</taxon>
        <taxon>Streptomycetaceae</taxon>
        <taxon>Streptomyces</taxon>
    </lineage>
</organism>
<name>A0ABU2MN26_9ACTN</name>
<evidence type="ECO:0000256" key="1">
    <source>
        <dbReference type="SAM" id="MobiDB-lite"/>
    </source>
</evidence>
<dbReference type="EMBL" id="JAVREL010000004">
    <property type="protein sequence ID" value="MDT0342955.1"/>
    <property type="molecule type" value="Genomic_DNA"/>
</dbReference>
<feature type="compositionally biased region" description="Low complexity" evidence="1">
    <location>
        <begin position="393"/>
        <end position="411"/>
    </location>
</feature>
<accession>A0ABU2MN26</accession>